<dbReference type="EMBL" id="CM039434">
    <property type="protein sequence ID" value="KAI4324338.1"/>
    <property type="molecule type" value="Genomic_DNA"/>
</dbReference>
<organism evidence="1 2">
    <name type="scientific">Bauhinia variegata</name>
    <name type="common">Purple orchid tree</name>
    <name type="synonym">Phanera variegata</name>
    <dbReference type="NCBI Taxonomy" id="167791"/>
    <lineage>
        <taxon>Eukaryota</taxon>
        <taxon>Viridiplantae</taxon>
        <taxon>Streptophyta</taxon>
        <taxon>Embryophyta</taxon>
        <taxon>Tracheophyta</taxon>
        <taxon>Spermatophyta</taxon>
        <taxon>Magnoliopsida</taxon>
        <taxon>eudicotyledons</taxon>
        <taxon>Gunneridae</taxon>
        <taxon>Pentapetalae</taxon>
        <taxon>rosids</taxon>
        <taxon>fabids</taxon>
        <taxon>Fabales</taxon>
        <taxon>Fabaceae</taxon>
        <taxon>Cercidoideae</taxon>
        <taxon>Cercideae</taxon>
        <taxon>Bauhiniinae</taxon>
        <taxon>Bauhinia</taxon>
    </lineage>
</organism>
<evidence type="ECO:0000313" key="2">
    <source>
        <dbReference type="Proteomes" id="UP000828941"/>
    </source>
</evidence>
<dbReference type="Proteomes" id="UP000828941">
    <property type="component" value="Chromosome 9"/>
</dbReference>
<evidence type="ECO:0000313" key="1">
    <source>
        <dbReference type="EMBL" id="KAI4324338.1"/>
    </source>
</evidence>
<proteinExistence type="predicted"/>
<protein>
    <submittedName>
        <fullName evidence="1">Uncharacterized protein</fullName>
    </submittedName>
</protein>
<reference evidence="1 2" key="1">
    <citation type="journal article" date="2022" name="DNA Res.">
        <title>Chromosomal-level genome assembly of the orchid tree Bauhinia variegata (Leguminosae; Cercidoideae) supports the allotetraploid origin hypothesis of Bauhinia.</title>
        <authorList>
            <person name="Zhong Y."/>
            <person name="Chen Y."/>
            <person name="Zheng D."/>
            <person name="Pang J."/>
            <person name="Liu Y."/>
            <person name="Luo S."/>
            <person name="Meng S."/>
            <person name="Qian L."/>
            <person name="Wei D."/>
            <person name="Dai S."/>
            <person name="Zhou R."/>
        </authorList>
    </citation>
    <scope>NUCLEOTIDE SEQUENCE [LARGE SCALE GENOMIC DNA]</scope>
    <source>
        <strain evidence="1">BV-YZ2020</strain>
    </source>
</reference>
<sequence>MASSSFDLLGQKEETRFRWKPDNEFHSEVILKMALYSKGTRGRARILSSATIILFIFIFPLRTAAQEISFTNSTSDNVSVSEVMTEQDSENDSNSNINGNTVRVDPLDNFRKYRGGFDITNKHYWSSVIFTGVYGYAIGVICLLCGMAYGIFLLTVAFCCKTDRNRKVKNSISCSYKTCQLWPSLLAILLTVLAMGATGLVLAGSARFHSEAGSVVKIIMRTANEATQTIYNTTGAMKDMQINLLESNDSDTDTSEASEILNSTSEQLASESANIEEQARKNRRLINKDLKVIFVVTVVTISLNLVASIALSVSGVLRLRRALYLLIILCWLMTVLCWLFFGVYFFLENFSSDACTAVESFEENPYNNSLSSILPCGELLSAKSVLSDVSAGIYNLVNEVNANISMLQATEYPSLVQVCNPFSAPPEYTYQPQNCAANTIRIGDIPKVLKIFNCSDAIDGTCNNGEFISDTVYRTVEAYTSSIQRLLNVYPGMENLVECESVKDAFSEILHTHCKPLKRFARIAWSGMVILSLIMVFLVLLWTIKARHEQIHHCFSDGSVKLHSHSEVELEEAKEIDHNSSKS</sequence>
<keyword evidence="2" id="KW-1185">Reference proteome</keyword>
<accession>A0ACB9MK21</accession>
<name>A0ACB9MK21_BAUVA</name>
<gene>
    <name evidence="1" type="ORF">L6164_023885</name>
</gene>
<comment type="caution">
    <text evidence="1">The sequence shown here is derived from an EMBL/GenBank/DDBJ whole genome shotgun (WGS) entry which is preliminary data.</text>
</comment>